<keyword evidence="3" id="KW-0964">Secreted</keyword>
<keyword evidence="5" id="KW-0732">Signal</keyword>
<dbReference type="Pfam" id="PF22842">
    <property type="entry name" value="Pel9A-like_beta_helix"/>
    <property type="match status" value="1"/>
</dbReference>
<dbReference type="InterPro" id="IPR052052">
    <property type="entry name" value="Polysaccharide_Lyase_9"/>
</dbReference>
<gene>
    <name evidence="11" type="ORF">SAMN05444280_111114</name>
</gene>
<evidence type="ECO:0000256" key="5">
    <source>
        <dbReference type="ARBA" id="ARBA00022729"/>
    </source>
</evidence>
<dbReference type="InterPro" id="IPR012334">
    <property type="entry name" value="Pectin_lyas_fold"/>
</dbReference>
<protein>
    <submittedName>
        <fullName evidence="11">Por secretion system C-terminal sorting domain-containing protein</fullName>
    </submittedName>
</protein>
<evidence type="ECO:0000256" key="4">
    <source>
        <dbReference type="ARBA" id="ARBA00022723"/>
    </source>
</evidence>
<dbReference type="InterPro" id="IPR006626">
    <property type="entry name" value="PbH1"/>
</dbReference>
<evidence type="ECO:0000259" key="9">
    <source>
        <dbReference type="Pfam" id="PF18962"/>
    </source>
</evidence>
<dbReference type="OrthoDB" id="1122533at2"/>
<keyword evidence="7" id="KW-0456">Lyase</keyword>
<organism evidence="11 12">
    <name type="scientific">Tangfeifania diversioriginum</name>
    <dbReference type="NCBI Taxonomy" id="1168035"/>
    <lineage>
        <taxon>Bacteria</taxon>
        <taxon>Pseudomonadati</taxon>
        <taxon>Bacteroidota</taxon>
        <taxon>Bacteroidia</taxon>
        <taxon>Marinilabiliales</taxon>
        <taxon>Prolixibacteraceae</taxon>
        <taxon>Tangfeifania</taxon>
    </lineage>
</organism>
<comment type="cofactor">
    <cofactor evidence="1">
        <name>Ca(2+)</name>
        <dbReference type="ChEBI" id="CHEBI:29108"/>
    </cofactor>
</comment>
<name>A0A1M6GTE5_9BACT</name>
<evidence type="ECO:0000313" key="11">
    <source>
        <dbReference type="EMBL" id="SHJ13190.1"/>
    </source>
</evidence>
<dbReference type="InterPro" id="IPR011050">
    <property type="entry name" value="Pectin_lyase_fold/virulence"/>
</dbReference>
<dbReference type="GO" id="GO:0016837">
    <property type="term" value="F:carbon-oxygen lyase activity, acting on polysaccharides"/>
    <property type="evidence" value="ECO:0007669"/>
    <property type="project" value="TreeGrafter"/>
</dbReference>
<feature type="domain" description="Secretion system C-terminal sorting" evidence="9">
    <location>
        <begin position="1284"/>
        <end position="1357"/>
    </location>
</feature>
<evidence type="ECO:0000259" key="10">
    <source>
        <dbReference type="Pfam" id="PF22842"/>
    </source>
</evidence>
<evidence type="ECO:0000256" key="2">
    <source>
        <dbReference type="ARBA" id="ARBA00004613"/>
    </source>
</evidence>
<dbReference type="SUPFAM" id="SSF51126">
    <property type="entry name" value="Pectin lyase-like"/>
    <property type="match status" value="1"/>
</dbReference>
<dbReference type="STRING" id="1168035.SAMN05444280_111114"/>
<evidence type="ECO:0000313" key="12">
    <source>
        <dbReference type="Proteomes" id="UP000184050"/>
    </source>
</evidence>
<dbReference type="Proteomes" id="UP000184050">
    <property type="component" value="Unassembled WGS sequence"/>
</dbReference>
<dbReference type="SMART" id="SM00710">
    <property type="entry name" value="PbH1"/>
    <property type="match status" value="6"/>
</dbReference>
<dbReference type="Pfam" id="PF18962">
    <property type="entry name" value="Por_Secre_tail"/>
    <property type="match status" value="1"/>
</dbReference>
<dbReference type="PANTHER" id="PTHR40088:SF1">
    <property type="entry name" value="PECTATE LYASE PEL9"/>
    <property type="match status" value="1"/>
</dbReference>
<keyword evidence="6" id="KW-0106">Calcium</keyword>
<evidence type="ECO:0000256" key="8">
    <source>
        <dbReference type="ARBA" id="ARBA00038263"/>
    </source>
</evidence>
<sequence length="1358" mass="149499">MKRTLLNYYNFTLKSKTKSHFRNNSLSWKKRIYSILFSMILVASFTMANAATYYLSPTGNDTSGDGSIGSPWFTLNKAWTVIKAGDTIYLRGGTYEYNSRQTLSGKNGSSGNNIHVFAYPNETPALTKSSSFTTPSWPVTLIYLQGDYTHWKGIEIFGFEQATATIWYGMCLRNSNNNILEQINSHHNGHGLMIRDASTNNLVLNSDFHHNYDPLNNYGDGDGLEVGFLAHGSVNTVRGCRFYFNSDDGIDLWSNDGYVTIENCWSWMNGYREDGVTTGGNGEGIKLGQTTSDYSSEFLRTVRNNLSFYNRNDGIVQNGANCKIYYYNNTIYNNVNRGMEWWTDSFANVVRNNISFGNGNSNYSGDITNATINYNSYHATWQPTGPVASSADFVSIDTTGVSGPRQADGSLPDIDFLKLKSGSDLIDAGTDVGIDYNGTTPDLGAYEYQAAVAKEYTTEEISICEGESYEGWTVSGEYERTLTASSGADSLVTTILTVHPVKYITEDITIYEGGDYLGWTKSGQYERTLTSSTGCDSIVTTNLTVIQTIHTTEKIEICEGGSYEGWTASGEYERILTASSGADSIVTTFLTVNPIEYTTEDITIYEGESYEGWSESGQYERTLTGSTGCDSVVTTNLTVIQTIHTTENIEICEGGSYEGWTASGEYERTLTASSGADSLVTTILTVHPVKYITEDITIYEGGNYLGWTQSGQYERTLTSSTGCDSIVTTNLTVMQNKYTTEDISICEGESYEGWTTSGQYERLLIAATGADSTVITNLTVNPVYNITEDITILKGENYFGWTESGTYERFLTTSTGCDSIVTTNLVVMDHFIPTWWDENGQNHMNFYIADANINGVELEVNDEVAVYDGDLCVGVAKLSTPINSSDESTYLFVKASQDDGSGNGFTSGNRISYRIWDYSKKIEVPVTSVTYKNDVSEWITSGNFVPGGTSVIEIGSGQKEQEVAITQYITLEKGWNIFSSDVVPDVLGMDTVQDKIQSMGYLVKVQDEAGNTYERQNAKDGWINNIGDIQQTEGYKIRVKSDCVLDITGQPVALPLNIFLREGSNLISFPYNGTVDAMKVIQPLIDSGILVKVQDERGNSIEYWGNSLGWINGIGNFNAGEGYLVQVNKNGELPILGAYEKSGLLIANDLETEHFKVDYEGNGTGHMNINITGLDKLDIQFGDEIAAFDGTVCVGTVKISEHNIGNNVVSLNASVSDATTQNGFTEGNTIELKVWDKDNSSELQIQSDIIKGNMLYKQYGSVFVQLKNAISTSINTFDLIEINMFPNPADDQVTVSISNLPTNEKTAVVLSNVAGEIIIRRQVFSSREILNISHLSPGMYFVRTIVGESSDVKKLMVN</sequence>
<dbReference type="EMBL" id="FQZE01000011">
    <property type="protein sequence ID" value="SHJ13190.1"/>
    <property type="molecule type" value="Genomic_DNA"/>
</dbReference>
<accession>A0A1M6GTE5</accession>
<evidence type="ECO:0000256" key="7">
    <source>
        <dbReference type="ARBA" id="ARBA00023239"/>
    </source>
</evidence>
<dbReference type="PANTHER" id="PTHR40088">
    <property type="entry name" value="PECTATE LYASE (EUROFUNG)"/>
    <property type="match status" value="1"/>
</dbReference>
<dbReference type="RefSeq" id="WP_083578180.1">
    <property type="nucleotide sequence ID" value="NZ_FQZE01000011.1"/>
</dbReference>
<comment type="similarity">
    <text evidence="8">Belongs to the polysaccharide lyase 9 family.</text>
</comment>
<keyword evidence="4" id="KW-0479">Metal-binding</keyword>
<dbReference type="InterPro" id="IPR053868">
    <property type="entry name" value="Pel9A-like_beta_helix"/>
</dbReference>
<dbReference type="NCBIfam" id="TIGR04183">
    <property type="entry name" value="Por_Secre_tail"/>
    <property type="match status" value="1"/>
</dbReference>
<reference evidence="11 12" key="1">
    <citation type="submission" date="2016-11" db="EMBL/GenBank/DDBJ databases">
        <authorList>
            <person name="Jaros S."/>
            <person name="Januszkiewicz K."/>
            <person name="Wedrychowicz H."/>
        </authorList>
    </citation>
    <scope>NUCLEOTIDE SEQUENCE [LARGE SCALE GENOMIC DNA]</scope>
    <source>
        <strain evidence="11 12">DSM 27063</strain>
    </source>
</reference>
<keyword evidence="12" id="KW-1185">Reference proteome</keyword>
<comment type="subcellular location">
    <subcellularLocation>
        <location evidence="2">Secreted</location>
    </subcellularLocation>
</comment>
<feature type="domain" description="Pel9A-like right handed beta-helix region" evidence="10">
    <location>
        <begin position="45"/>
        <end position="334"/>
    </location>
</feature>
<evidence type="ECO:0000256" key="1">
    <source>
        <dbReference type="ARBA" id="ARBA00001913"/>
    </source>
</evidence>
<evidence type="ECO:0000256" key="6">
    <source>
        <dbReference type="ARBA" id="ARBA00022837"/>
    </source>
</evidence>
<dbReference type="GO" id="GO:0005576">
    <property type="term" value="C:extracellular region"/>
    <property type="evidence" value="ECO:0007669"/>
    <property type="project" value="UniProtKB-SubCell"/>
</dbReference>
<dbReference type="GO" id="GO:0046872">
    <property type="term" value="F:metal ion binding"/>
    <property type="evidence" value="ECO:0007669"/>
    <property type="project" value="UniProtKB-KW"/>
</dbReference>
<evidence type="ECO:0000256" key="3">
    <source>
        <dbReference type="ARBA" id="ARBA00022525"/>
    </source>
</evidence>
<proteinExistence type="inferred from homology"/>
<dbReference type="InterPro" id="IPR026444">
    <property type="entry name" value="Secre_tail"/>
</dbReference>
<dbReference type="Gene3D" id="2.160.20.10">
    <property type="entry name" value="Single-stranded right-handed beta-helix, Pectin lyase-like"/>
    <property type="match status" value="1"/>
</dbReference>